<organism evidence="14">
    <name type="scientific">Selaginella moellendorffii</name>
    <name type="common">Spikemoss</name>
    <dbReference type="NCBI Taxonomy" id="88036"/>
    <lineage>
        <taxon>Eukaryota</taxon>
        <taxon>Viridiplantae</taxon>
        <taxon>Streptophyta</taxon>
        <taxon>Embryophyta</taxon>
        <taxon>Tracheophyta</taxon>
        <taxon>Lycopodiopsida</taxon>
        <taxon>Selaginellales</taxon>
        <taxon>Selaginellaceae</taxon>
        <taxon>Selaginella</taxon>
    </lineage>
</organism>
<evidence type="ECO:0000256" key="7">
    <source>
        <dbReference type="ARBA" id="ARBA00022840"/>
    </source>
</evidence>
<dbReference type="Proteomes" id="UP000001514">
    <property type="component" value="Unassembled WGS sequence"/>
</dbReference>
<dbReference type="InterPro" id="IPR027417">
    <property type="entry name" value="P-loop_NTPase"/>
</dbReference>
<dbReference type="Gene3D" id="3.40.50.300">
    <property type="entry name" value="P-loop containing nucleotide triphosphate hydrolases"/>
    <property type="match status" value="2"/>
</dbReference>
<evidence type="ECO:0000256" key="3">
    <source>
        <dbReference type="ARBA" id="ARBA00022448"/>
    </source>
</evidence>
<keyword evidence="7" id="KW-0067">ATP-binding</keyword>
<feature type="transmembrane region" description="Helical" evidence="11">
    <location>
        <begin position="1326"/>
        <end position="1346"/>
    </location>
</feature>
<dbReference type="GO" id="GO:0005524">
    <property type="term" value="F:ATP binding"/>
    <property type="evidence" value="ECO:0007669"/>
    <property type="project" value="UniProtKB-KW"/>
</dbReference>
<keyword evidence="9 11" id="KW-0472">Membrane</keyword>
<keyword evidence="14" id="KW-1185">Reference proteome</keyword>
<dbReference type="OMA" id="RWANPIY"/>
<keyword evidence="8 11" id="KW-1133">Transmembrane helix</keyword>
<keyword evidence="3" id="KW-0813">Transport</keyword>
<dbReference type="SUPFAM" id="SSF52540">
    <property type="entry name" value="P-loop containing nucleoside triphosphate hydrolases"/>
    <property type="match status" value="2"/>
</dbReference>
<evidence type="ECO:0000256" key="2">
    <source>
        <dbReference type="ARBA" id="ARBA00006012"/>
    </source>
</evidence>
<feature type="transmembrane region" description="Helical" evidence="11">
    <location>
        <begin position="679"/>
        <end position="701"/>
    </location>
</feature>
<dbReference type="Pfam" id="PF01061">
    <property type="entry name" value="ABC2_membrane"/>
    <property type="match status" value="2"/>
</dbReference>
<dbReference type="SMART" id="SM00382">
    <property type="entry name" value="AAA"/>
    <property type="match status" value="2"/>
</dbReference>
<feature type="transmembrane region" description="Helical" evidence="11">
    <location>
        <begin position="754"/>
        <end position="781"/>
    </location>
</feature>
<feature type="transmembrane region" description="Helical" evidence="11">
    <location>
        <begin position="1353"/>
        <end position="1371"/>
    </location>
</feature>
<dbReference type="PANTHER" id="PTHR48040:SF13">
    <property type="entry name" value="ABC TRANSPORTER G FAMILY MEMBER 31"/>
    <property type="match status" value="1"/>
</dbReference>
<gene>
    <name evidence="13" type="ORF">SELMODRAFT_82645</name>
</gene>
<dbReference type="InterPro" id="IPR013525">
    <property type="entry name" value="ABC2_TM"/>
</dbReference>
<dbReference type="InterPro" id="IPR029481">
    <property type="entry name" value="ABC_trans_N"/>
</dbReference>
<feature type="transmembrane region" description="Helical" evidence="11">
    <location>
        <begin position="536"/>
        <end position="557"/>
    </location>
</feature>
<feature type="transmembrane region" description="Helical" evidence="11">
    <location>
        <begin position="1408"/>
        <end position="1431"/>
    </location>
</feature>
<evidence type="ECO:0000256" key="10">
    <source>
        <dbReference type="SAM" id="MobiDB-lite"/>
    </source>
</evidence>
<feature type="domain" description="ABC transporter" evidence="12">
    <location>
        <begin position="167"/>
        <end position="440"/>
    </location>
</feature>
<feature type="transmembrane region" description="Helical" evidence="11">
    <location>
        <begin position="1213"/>
        <end position="1229"/>
    </location>
</feature>
<dbReference type="GO" id="GO:0016020">
    <property type="term" value="C:membrane"/>
    <property type="evidence" value="ECO:0007669"/>
    <property type="project" value="UniProtKB-SubCell"/>
</dbReference>
<accession>D8R1P0</accession>
<evidence type="ECO:0000256" key="1">
    <source>
        <dbReference type="ARBA" id="ARBA00004141"/>
    </source>
</evidence>
<feature type="transmembrane region" description="Helical" evidence="11">
    <location>
        <begin position="654"/>
        <end position="673"/>
    </location>
</feature>
<evidence type="ECO:0000313" key="13">
    <source>
        <dbReference type="EMBL" id="EFJ33588.1"/>
    </source>
</evidence>
<dbReference type="GO" id="GO:0140359">
    <property type="term" value="F:ABC-type transporter activity"/>
    <property type="evidence" value="ECO:0007669"/>
    <property type="project" value="InterPro"/>
</dbReference>
<dbReference type="InParanoid" id="D8R1P0"/>
<evidence type="ECO:0000256" key="5">
    <source>
        <dbReference type="ARBA" id="ARBA00022737"/>
    </source>
</evidence>
<dbReference type="Gramene" id="EFJ33588">
    <property type="protein sequence ID" value="EFJ33588"/>
    <property type="gene ID" value="SELMODRAFT_82645"/>
</dbReference>
<keyword evidence="4 11" id="KW-0812">Transmembrane</keyword>
<keyword evidence="5" id="KW-0677">Repeat</keyword>
<feature type="transmembrane region" description="Helical" evidence="11">
    <location>
        <begin position="1296"/>
        <end position="1320"/>
    </location>
</feature>
<dbReference type="CDD" id="cd03233">
    <property type="entry name" value="ABCG_PDR_domain1"/>
    <property type="match status" value="1"/>
</dbReference>
<dbReference type="Pfam" id="PF14510">
    <property type="entry name" value="ABC_trans_N"/>
    <property type="match status" value="1"/>
</dbReference>
<evidence type="ECO:0000256" key="4">
    <source>
        <dbReference type="ARBA" id="ARBA00022692"/>
    </source>
</evidence>
<dbReference type="InterPro" id="IPR034003">
    <property type="entry name" value="ABCG_PDR_2"/>
</dbReference>
<dbReference type="HOGENOM" id="CLU_000604_35_6_1"/>
<feature type="domain" description="ABC transporter" evidence="12">
    <location>
        <begin position="837"/>
        <end position="1090"/>
    </location>
</feature>
<dbReference type="Pfam" id="PF00005">
    <property type="entry name" value="ABC_tran"/>
    <property type="match status" value="2"/>
</dbReference>
<name>D8R1P0_SELML</name>
<sequence length="1439" mass="162243">MAEASGLGPWELGGDSNFEKRHGGRRSWRDDDGSGGSAFGERAADDDLLWAALEKLPTYRRLRTAFLEEIEGQEGKSDHADKRLYVDVSSLSTQERQRILEKAFATTEQDNERLVARLRERIQAVGVQIPRIEVRFSNLCIAANAYVGSRALPTLFNFVRNLAEGFLSVSGILASKKREIQILKDVSGVVKPGRMMLLLGPPGSGKSTLLRALAGKLDPSLKTSGSITYNGHSFQDFEARRTASYISQDDNHIGELTVRETLDFAARCQGVGFTYDMLVELVRREKEAHIRPDPYIDAFMKACAVKGAKHSVRTNYIMKMLGLEVCADTVVGSDMLRGVSGGQKKRVTTGEMIVGPKKTLLMDEISTGLDSSTTFQIVKCVRNFVHCLEATVLMALLQPPPETFELFDDVLLLSEGHIVYLGPRDRILEFFESMGFKLPPRKAVADFLQEVTSKKDQRQYWSDDSRPYKYISVPSFAKAFKDFEVGQDLSIYLATPYNKDSSHPAALMKTKYGISKWQMFKACTEREWLLIKRNRFLYTFRTAQVAFMAFVAGTLFLRTRLHPDNATDANLYLATLFYALVHMMFNGFSEMSITVLRLPVFYKQRGNLFFPGWAFSLPNWILRIPYSIIEGVIWSCIVYYTVGLSPEPGRFFRYMFLLILMHQMALAMFRFIGAVGRNMIVANTFGSFGILIVFLLGGFVIDRTHIPAWWIWGYWVSPLSYAENALAVNEFRAPRWGDIYMEILEPRGLFPDTYWYWIGVVVLVGYTLVLQLLGTLALSYFDPIRKPQAVVTEEVLEAMSSDEDGKGKNDEEFHEVEMEVLNDQAKGMILPFEPLSLTFHNVCYFVDMPAEMKAQGVTEDRLQLLRDVSGAFRPGVLTALVGVSGAGKTTLMDVLAGRKTGGYIDGDIRISGFLKVQKTFARISGYVEQTDIHSPQVTVYESLIYSAWLRLPGEVDAATRYSFVEEVMELVELGSLRNSLLGLPGTSGLSTEQRKRLTIAVELVANPSIIFMDEPTSGLDARAAAIVMRTVRNTVDTGRTVVCTIHQPSIDIFESFDELLLMKRGGRAIYVGSLGPHSKTMVDYFEAIPGVPPLKEGYNPATWMLEISSPAVEARLGKDFADIFKSSALYQRTESLIESLKVPAAGSKALAFSTDYAMDTWGQCRACLWKQHLTYWRNPYYNVVRLFFTFVCALIFGSIFWGVGKHRETQQDVFNVMGVLFGAVVFLGVNNSSSVQPVVAVERTVFYRERAAGMYSPLPYAFAQGAIELPYILVQTLLYGVITYAMIQFELSLAKFLWYLLFMFLTFAYFTFYGMMAVGLTPSQQLASVISSAFYSVWNLFSGFFIPKRRMPAWWVWFYYIDPVSWTLYGLTVSQLGDVEDVITVRGSLGEISVKRFLKDYFGFEEDFVGVCAAVMLGFVILFWLVFAFSIKFINFQRR</sequence>
<reference evidence="13 14" key="1">
    <citation type="journal article" date="2011" name="Science">
        <title>The Selaginella genome identifies genetic changes associated with the evolution of vascular plants.</title>
        <authorList>
            <person name="Banks J.A."/>
            <person name="Nishiyama T."/>
            <person name="Hasebe M."/>
            <person name="Bowman J.L."/>
            <person name="Gribskov M."/>
            <person name="dePamphilis C."/>
            <person name="Albert V.A."/>
            <person name="Aono N."/>
            <person name="Aoyama T."/>
            <person name="Ambrose B.A."/>
            <person name="Ashton N.W."/>
            <person name="Axtell M.J."/>
            <person name="Barker E."/>
            <person name="Barker M.S."/>
            <person name="Bennetzen J.L."/>
            <person name="Bonawitz N.D."/>
            <person name="Chapple C."/>
            <person name="Cheng C."/>
            <person name="Correa L.G."/>
            <person name="Dacre M."/>
            <person name="DeBarry J."/>
            <person name="Dreyer I."/>
            <person name="Elias M."/>
            <person name="Engstrom E.M."/>
            <person name="Estelle M."/>
            <person name="Feng L."/>
            <person name="Finet C."/>
            <person name="Floyd S.K."/>
            <person name="Frommer W.B."/>
            <person name="Fujita T."/>
            <person name="Gramzow L."/>
            <person name="Gutensohn M."/>
            <person name="Harholt J."/>
            <person name="Hattori M."/>
            <person name="Heyl A."/>
            <person name="Hirai T."/>
            <person name="Hiwatashi Y."/>
            <person name="Ishikawa M."/>
            <person name="Iwata M."/>
            <person name="Karol K.G."/>
            <person name="Koehler B."/>
            <person name="Kolukisaoglu U."/>
            <person name="Kubo M."/>
            <person name="Kurata T."/>
            <person name="Lalonde S."/>
            <person name="Li K."/>
            <person name="Li Y."/>
            <person name="Litt A."/>
            <person name="Lyons E."/>
            <person name="Manning G."/>
            <person name="Maruyama T."/>
            <person name="Michael T.P."/>
            <person name="Mikami K."/>
            <person name="Miyazaki S."/>
            <person name="Morinaga S."/>
            <person name="Murata T."/>
            <person name="Mueller-Roeber B."/>
            <person name="Nelson D.R."/>
            <person name="Obara M."/>
            <person name="Oguri Y."/>
            <person name="Olmstead R.G."/>
            <person name="Onodera N."/>
            <person name="Petersen B.L."/>
            <person name="Pils B."/>
            <person name="Prigge M."/>
            <person name="Rensing S.A."/>
            <person name="Riano-Pachon D.M."/>
            <person name="Roberts A.W."/>
            <person name="Sato Y."/>
            <person name="Scheller H.V."/>
            <person name="Schulz B."/>
            <person name="Schulz C."/>
            <person name="Shakirov E.V."/>
            <person name="Shibagaki N."/>
            <person name="Shinohara N."/>
            <person name="Shippen D.E."/>
            <person name="Soerensen I."/>
            <person name="Sotooka R."/>
            <person name="Sugimoto N."/>
            <person name="Sugita M."/>
            <person name="Sumikawa N."/>
            <person name="Tanurdzic M."/>
            <person name="Theissen G."/>
            <person name="Ulvskov P."/>
            <person name="Wakazuki S."/>
            <person name="Weng J.K."/>
            <person name="Willats W.W."/>
            <person name="Wipf D."/>
            <person name="Wolf P.G."/>
            <person name="Yang L."/>
            <person name="Zimmer A.D."/>
            <person name="Zhu Q."/>
            <person name="Mitros T."/>
            <person name="Hellsten U."/>
            <person name="Loque D."/>
            <person name="Otillar R."/>
            <person name="Salamov A."/>
            <person name="Schmutz J."/>
            <person name="Shapiro H."/>
            <person name="Lindquist E."/>
            <person name="Lucas S."/>
            <person name="Rokhsar D."/>
            <person name="Grigoriev I.V."/>
        </authorList>
    </citation>
    <scope>NUCLEOTIDE SEQUENCE [LARGE SCALE GENOMIC DNA]</scope>
</reference>
<feature type="transmembrane region" description="Helical" evidence="11">
    <location>
        <begin position="569"/>
        <end position="588"/>
    </location>
</feature>
<comment type="subcellular location">
    <subcellularLocation>
        <location evidence="1">Membrane</location>
        <topology evidence="1">Multi-pass membrane protein</topology>
    </subcellularLocation>
</comment>
<feature type="transmembrane region" description="Helical" evidence="11">
    <location>
        <begin position="1269"/>
        <end position="1287"/>
    </location>
</feature>
<evidence type="ECO:0000256" key="9">
    <source>
        <dbReference type="ARBA" id="ARBA00023136"/>
    </source>
</evidence>
<feature type="transmembrane region" description="Helical" evidence="11">
    <location>
        <begin position="1180"/>
        <end position="1201"/>
    </location>
</feature>
<dbReference type="KEGG" id="smo:SELMODRAFT_82645"/>
<dbReference type="InterPro" id="IPR034001">
    <property type="entry name" value="ABCG_PDR_1"/>
</dbReference>
<evidence type="ECO:0000313" key="14">
    <source>
        <dbReference type="Proteomes" id="UP000001514"/>
    </source>
</evidence>
<evidence type="ECO:0000256" key="8">
    <source>
        <dbReference type="ARBA" id="ARBA00022989"/>
    </source>
</evidence>
<evidence type="ECO:0000256" key="11">
    <source>
        <dbReference type="SAM" id="Phobius"/>
    </source>
</evidence>
<dbReference type="FunFam" id="3.40.50.300:FF:000179">
    <property type="entry name" value="ABC transporter G family member 34"/>
    <property type="match status" value="1"/>
</dbReference>
<dbReference type="FunFam" id="3.40.50.300:FF:000059">
    <property type="entry name" value="ABC transporter G family member 40"/>
    <property type="match status" value="1"/>
</dbReference>
<dbReference type="InterPro" id="IPR003439">
    <property type="entry name" value="ABC_transporter-like_ATP-bd"/>
</dbReference>
<dbReference type="InterPro" id="IPR013581">
    <property type="entry name" value="PDR_assoc"/>
</dbReference>
<keyword evidence="6" id="KW-0547">Nucleotide-binding</keyword>
<evidence type="ECO:0000256" key="6">
    <source>
        <dbReference type="ARBA" id="ARBA00022741"/>
    </source>
</evidence>
<dbReference type="CDD" id="cd03232">
    <property type="entry name" value="ABCG_PDR_domain2"/>
    <property type="match status" value="1"/>
</dbReference>
<dbReference type="PROSITE" id="PS50893">
    <property type="entry name" value="ABC_TRANSPORTER_2"/>
    <property type="match status" value="2"/>
</dbReference>
<dbReference type="GO" id="GO:0016887">
    <property type="term" value="F:ATP hydrolysis activity"/>
    <property type="evidence" value="ECO:0007669"/>
    <property type="project" value="InterPro"/>
</dbReference>
<dbReference type="FunCoup" id="D8R1P0">
    <property type="interactions" value="269"/>
</dbReference>
<feature type="region of interest" description="Disordered" evidence="10">
    <location>
        <begin position="1"/>
        <end position="41"/>
    </location>
</feature>
<protein>
    <recommendedName>
        <fullName evidence="12">ABC transporter domain-containing protein</fullName>
    </recommendedName>
</protein>
<dbReference type="Pfam" id="PF08370">
    <property type="entry name" value="PDR_assoc"/>
    <property type="match status" value="1"/>
</dbReference>
<proteinExistence type="inferred from homology"/>
<dbReference type="PANTHER" id="PTHR48040">
    <property type="entry name" value="PLEIOTROPIC DRUG RESISTANCE PROTEIN 1-LIKE ISOFORM X1"/>
    <property type="match status" value="1"/>
</dbReference>
<dbReference type="eggNOG" id="KOG0065">
    <property type="taxonomic scope" value="Eukaryota"/>
</dbReference>
<evidence type="ECO:0000259" key="12">
    <source>
        <dbReference type="PROSITE" id="PS50893"/>
    </source>
</evidence>
<feature type="transmembrane region" description="Helical" evidence="11">
    <location>
        <begin position="620"/>
        <end position="642"/>
    </location>
</feature>
<dbReference type="EMBL" id="GL377570">
    <property type="protein sequence ID" value="EFJ33588.1"/>
    <property type="molecule type" value="Genomic_DNA"/>
</dbReference>
<feature type="compositionally biased region" description="Basic and acidic residues" evidence="10">
    <location>
        <begin position="17"/>
        <end position="32"/>
    </location>
</feature>
<dbReference type="InterPro" id="IPR003593">
    <property type="entry name" value="AAA+_ATPase"/>
</dbReference>
<comment type="similarity">
    <text evidence="2">Belongs to the ABC transporter superfamily. ABCG family. PDR (TC 3.A.1.205) subfamily.</text>
</comment>